<sequence>MAPPPKVSPVTGNPVGPSYIHASSIHFQDSHGRSILLRGVNLSGAAKNPAVQPAQSQDGFWEDAEEGKGDWINSTLNLDDGSADVHLARLRAWGFNMLRFVFTWEALEHEGPGKYDYAYMDYVVQVLYKCKEYGFKVFMDPHQDVWSRFSGGSGAPLWSIYACGIDAQAITPTYSALVQSDYPSREKPDPQSLPAMIWASNYHRAFNHTVWTLFFSGKAFAPKCIIDGVNIQDWLQDHFINAVRELSNHIEKAGDLYEETVLGWDSINEPGEGLIGISDLNVVPKEQPVKLGSVPTPFQNMRIAEGEAVEVDNYTFGGMGPSKAGTVVLDPKGQKLWLLPEDEATRGGGKWGWKLWAQHGVWDVQTKTLLKPAYFHTLPTDPSHQVEFVHDFWRQYWLGYASGVRTFHKEAIHFINTAVFKPLPDLPESFLSGRACATPHFYDGLTLMTKHWSWFNADALGILRGKYWSVVQGVRIGEANIRKCIQEQLGVLKEDTRTSIGNYPTLIGEIGCPYDMDGKKAYGFVDGGKGKGDYSSQLKAWDCSINANDGPNVLNYTLWTYVPNHSHQWSDNWNGEDLSLWSRDDTKVAALGLHEFSSTDSSSLKSSTQLLNPSSSLASSRTLTQPGVSPKEIASGDGVTAQLVLDGARAVAAFCRPYPVATVGRPERIDFDFKTTTFKLSVRISPEDWVEGHVMTEIYVPFVHYAKNLDWDTASVASLEHSSSKVSLADSASGSSDSLEDQVPTLSKDDAGASSESLKLDIQVTPSIGTYRIAGQYLYWAYPLPTRETVYTIEIKRNGPSYHVDPAAEAADSWFSWCNVQ</sequence>
<dbReference type="GO" id="GO:0050295">
    <property type="term" value="F:steryl-beta-glucosidase activity"/>
    <property type="evidence" value="ECO:0007669"/>
    <property type="project" value="TreeGrafter"/>
</dbReference>
<evidence type="ECO:0000256" key="4">
    <source>
        <dbReference type="SAM" id="MobiDB-lite"/>
    </source>
</evidence>
<accession>A0AAF1BIP1</accession>
<dbReference type="Pfam" id="PF00150">
    <property type="entry name" value="Cellulase"/>
    <property type="match status" value="1"/>
</dbReference>
<dbReference type="Pfam" id="PF18564">
    <property type="entry name" value="Glyco_hydro_5_C"/>
    <property type="match status" value="1"/>
</dbReference>
<keyword evidence="8" id="KW-1185">Reference proteome</keyword>
<dbReference type="AlphaFoldDB" id="A0AAF1BIP1"/>
<dbReference type="Gene3D" id="3.20.20.80">
    <property type="entry name" value="Glycosidases"/>
    <property type="match status" value="1"/>
</dbReference>
<gene>
    <name evidence="7" type="primary">YIR007W_0</name>
    <name evidence="7" type="ORF">LOC62_02G002498</name>
</gene>
<keyword evidence="3" id="KW-0326">Glycosidase</keyword>
<dbReference type="InterPro" id="IPR052066">
    <property type="entry name" value="Glycosphingolipid_Hydrolases"/>
</dbReference>
<dbReference type="EMBL" id="CP086715">
    <property type="protein sequence ID" value="WOO78960.1"/>
    <property type="molecule type" value="Genomic_DNA"/>
</dbReference>
<evidence type="ECO:0000313" key="7">
    <source>
        <dbReference type="EMBL" id="WOO78960.1"/>
    </source>
</evidence>
<dbReference type="GeneID" id="87805745"/>
<evidence type="ECO:0000313" key="8">
    <source>
        <dbReference type="Proteomes" id="UP000827549"/>
    </source>
</evidence>
<dbReference type="InterPro" id="IPR017853">
    <property type="entry name" value="GH"/>
</dbReference>
<feature type="region of interest" description="Disordered" evidence="4">
    <location>
        <begin position="728"/>
        <end position="752"/>
    </location>
</feature>
<evidence type="ECO:0000256" key="1">
    <source>
        <dbReference type="ARBA" id="ARBA00005641"/>
    </source>
</evidence>
<evidence type="ECO:0000256" key="2">
    <source>
        <dbReference type="ARBA" id="ARBA00022801"/>
    </source>
</evidence>
<feature type="compositionally biased region" description="Low complexity" evidence="4">
    <location>
        <begin position="728"/>
        <end position="737"/>
    </location>
</feature>
<dbReference type="Gene3D" id="2.60.40.1180">
    <property type="entry name" value="Golgi alpha-mannosidase II"/>
    <property type="match status" value="1"/>
</dbReference>
<dbReference type="GO" id="GO:1904462">
    <property type="term" value="P:ergosteryl 3-beta-D-glucoside catabolic process"/>
    <property type="evidence" value="ECO:0007669"/>
    <property type="project" value="TreeGrafter"/>
</dbReference>
<feature type="domain" description="Glycoside hydrolase family 5" evidence="5">
    <location>
        <begin position="82"/>
        <end position="146"/>
    </location>
</feature>
<dbReference type="SUPFAM" id="SSF51445">
    <property type="entry name" value="(Trans)glycosidases"/>
    <property type="match status" value="1"/>
</dbReference>
<dbReference type="RefSeq" id="XP_062624992.1">
    <property type="nucleotide sequence ID" value="XM_062769008.1"/>
</dbReference>
<dbReference type="PANTHER" id="PTHR31308">
    <property type="match status" value="1"/>
</dbReference>
<dbReference type="PANTHER" id="PTHR31308:SF6">
    <property type="entry name" value="GLYCOSIDE HYDROLASE FAMILY 5 C-TERMINAL DOMAIN-CONTAINING PROTEIN"/>
    <property type="match status" value="1"/>
</dbReference>
<proteinExistence type="inferred from homology"/>
<dbReference type="InterPro" id="IPR001547">
    <property type="entry name" value="Glyco_hydro_5"/>
</dbReference>
<dbReference type="InterPro" id="IPR041036">
    <property type="entry name" value="GH5_C"/>
</dbReference>
<dbReference type="InterPro" id="IPR013780">
    <property type="entry name" value="Glyco_hydro_b"/>
</dbReference>
<reference evidence="7" key="1">
    <citation type="submission" date="2023-10" db="EMBL/GenBank/DDBJ databases">
        <authorList>
            <person name="Noh H."/>
        </authorList>
    </citation>
    <scope>NUCLEOTIDE SEQUENCE</scope>
    <source>
        <strain evidence="7">DUCC4014</strain>
    </source>
</reference>
<name>A0AAF1BIP1_9TREE</name>
<feature type="domain" description="Glycoside hydrolase family 5 C-terminal" evidence="6">
    <location>
        <begin position="656"/>
        <end position="714"/>
    </location>
</feature>
<dbReference type="Proteomes" id="UP000827549">
    <property type="component" value="Chromosome 2"/>
</dbReference>
<keyword evidence="2 7" id="KW-0378">Hydrolase</keyword>
<dbReference type="GO" id="GO:0000272">
    <property type="term" value="P:polysaccharide catabolic process"/>
    <property type="evidence" value="ECO:0007669"/>
    <property type="project" value="InterPro"/>
</dbReference>
<evidence type="ECO:0000256" key="3">
    <source>
        <dbReference type="ARBA" id="ARBA00023295"/>
    </source>
</evidence>
<evidence type="ECO:0000259" key="5">
    <source>
        <dbReference type="Pfam" id="PF00150"/>
    </source>
</evidence>
<protein>
    <submittedName>
        <fullName evidence="7">Purtative glycosyl hydrolase</fullName>
    </submittedName>
</protein>
<evidence type="ECO:0000259" key="6">
    <source>
        <dbReference type="Pfam" id="PF18564"/>
    </source>
</evidence>
<comment type="similarity">
    <text evidence="1">Belongs to the glycosyl hydrolase 5 (cellulase A) family.</text>
</comment>
<organism evidence="7 8">
    <name type="scientific">Vanrija pseudolonga</name>
    <dbReference type="NCBI Taxonomy" id="143232"/>
    <lineage>
        <taxon>Eukaryota</taxon>
        <taxon>Fungi</taxon>
        <taxon>Dikarya</taxon>
        <taxon>Basidiomycota</taxon>
        <taxon>Agaricomycotina</taxon>
        <taxon>Tremellomycetes</taxon>
        <taxon>Trichosporonales</taxon>
        <taxon>Trichosporonaceae</taxon>
        <taxon>Vanrija</taxon>
    </lineage>
</organism>